<organism evidence="1">
    <name type="scientific">Anguilla anguilla</name>
    <name type="common">European freshwater eel</name>
    <name type="synonym">Muraena anguilla</name>
    <dbReference type="NCBI Taxonomy" id="7936"/>
    <lineage>
        <taxon>Eukaryota</taxon>
        <taxon>Metazoa</taxon>
        <taxon>Chordata</taxon>
        <taxon>Craniata</taxon>
        <taxon>Vertebrata</taxon>
        <taxon>Euteleostomi</taxon>
        <taxon>Actinopterygii</taxon>
        <taxon>Neopterygii</taxon>
        <taxon>Teleostei</taxon>
        <taxon>Anguilliformes</taxon>
        <taxon>Anguillidae</taxon>
        <taxon>Anguilla</taxon>
    </lineage>
</organism>
<dbReference type="EMBL" id="GBXM01029554">
    <property type="protein sequence ID" value="JAH79023.1"/>
    <property type="molecule type" value="Transcribed_RNA"/>
</dbReference>
<reference evidence="1" key="2">
    <citation type="journal article" date="2015" name="Fish Shellfish Immunol.">
        <title>Early steps in the European eel (Anguilla anguilla)-Vibrio vulnificus interaction in the gills: Role of the RtxA13 toxin.</title>
        <authorList>
            <person name="Callol A."/>
            <person name="Pajuelo D."/>
            <person name="Ebbesson L."/>
            <person name="Teles M."/>
            <person name="MacKenzie S."/>
            <person name="Amaro C."/>
        </authorList>
    </citation>
    <scope>NUCLEOTIDE SEQUENCE</scope>
</reference>
<dbReference type="AlphaFoldDB" id="A0A0E9VP45"/>
<sequence>MHLPVKKPAIVHLRRSFLFK</sequence>
<name>A0A0E9VP45_ANGAN</name>
<protein>
    <submittedName>
        <fullName evidence="1">Uncharacterized protein</fullName>
    </submittedName>
</protein>
<accession>A0A0E9VP45</accession>
<reference evidence="1" key="1">
    <citation type="submission" date="2014-11" db="EMBL/GenBank/DDBJ databases">
        <authorList>
            <person name="Amaro Gonzalez C."/>
        </authorList>
    </citation>
    <scope>NUCLEOTIDE SEQUENCE</scope>
</reference>
<evidence type="ECO:0000313" key="1">
    <source>
        <dbReference type="EMBL" id="JAH79023.1"/>
    </source>
</evidence>
<proteinExistence type="predicted"/>